<feature type="region of interest" description="Disordered" evidence="1">
    <location>
        <begin position="750"/>
        <end position="787"/>
    </location>
</feature>
<organism evidence="2 3">
    <name type="scientific">Dryococelus australis</name>
    <dbReference type="NCBI Taxonomy" id="614101"/>
    <lineage>
        <taxon>Eukaryota</taxon>
        <taxon>Metazoa</taxon>
        <taxon>Ecdysozoa</taxon>
        <taxon>Arthropoda</taxon>
        <taxon>Hexapoda</taxon>
        <taxon>Insecta</taxon>
        <taxon>Pterygota</taxon>
        <taxon>Neoptera</taxon>
        <taxon>Polyneoptera</taxon>
        <taxon>Phasmatodea</taxon>
        <taxon>Verophasmatodea</taxon>
        <taxon>Anareolatae</taxon>
        <taxon>Phasmatidae</taxon>
        <taxon>Eurycanthinae</taxon>
        <taxon>Dryococelus</taxon>
    </lineage>
</organism>
<reference evidence="2 3" key="1">
    <citation type="submission" date="2023-02" db="EMBL/GenBank/DDBJ databases">
        <title>LHISI_Scaffold_Assembly.</title>
        <authorList>
            <person name="Stuart O.P."/>
            <person name="Cleave R."/>
            <person name="Magrath M.J.L."/>
            <person name="Mikheyev A.S."/>
        </authorList>
    </citation>
    <scope>NUCLEOTIDE SEQUENCE [LARGE SCALE GENOMIC DNA]</scope>
    <source>
        <strain evidence="2">Daus_M_001</strain>
        <tissue evidence="2">Leg muscle</tissue>
    </source>
</reference>
<dbReference type="PANTHER" id="PTHR47326:SF1">
    <property type="entry name" value="HTH PSQ-TYPE DOMAIN-CONTAINING PROTEIN"/>
    <property type="match status" value="1"/>
</dbReference>
<dbReference type="Gene3D" id="3.30.420.10">
    <property type="entry name" value="Ribonuclease H-like superfamily/Ribonuclease H"/>
    <property type="match status" value="1"/>
</dbReference>
<evidence type="ECO:0000313" key="2">
    <source>
        <dbReference type="EMBL" id="KAJ8892790.1"/>
    </source>
</evidence>
<dbReference type="EMBL" id="JARBHB010000002">
    <property type="protein sequence ID" value="KAJ8892790.1"/>
    <property type="molecule type" value="Genomic_DNA"/>
</dbReference>
<evidence type="ECO:0000313" key="3">
    <source>
        <dbReference type="Proteomes" id="UP001159363"/>
    </source>
</evidence>
<accession>A0ABQ9I822</accession>
<evidence type="ECO:0000256" key="1">
    <source>
        <dbReference type="SAM" id="MobiDB-lite"/>
    </source>
</evidence>
<dbReference type="Proteomes" id="UP001159363">
    <property type="component" value="Chromosome 2"/>
</dbReference>
<sequence>MSGCKHTDVLLPRKENTLPEILASSHHFSSGISTVTRSSAPKDCAAPAKISPHGYLHYTSPFTCRPFLIFYYYIDSPFLPCSQYKGEWGKGVPPFLPFDRPLRERGREISTKVKKILNLLNVALIIQTRQNYSGDVLGVDFMTIRMKQILAPQNPGTIFEAIPILLIVEFLQDGRGRWRDSSKASGRGWLSTSAGFLPNLSLGGGEGLFNGVFILSPYYPPRCHHANLFKPSLPQSHFDDFLHHLPQLTPAARTIKDDDEATFHANGKVNRHNVLIWGQKHPHESTEHEHASLKSCFFALKRAPGDIIFQQNYAPPHWHPAVLGYLNEMLPQRWIGRGAAGDQALCHWPPRSLDLTSCALFLWGYIKDQVFHPPLPANIDNLKKELRTPSKPGKKCLFSIQGSKTTLAVPEITRLQIPERGNVGDKEPDDTKDTTSRGKSLYYGNEKILSVKQDRTTFSRLYISRQVRQRDLNDFFLHESQTYTPVLSENGNLHFGNKEDLFAYLEVLLPEEDLTLTSVVDIIVIDASKAANFVYRGGGDTFMSYDRRFAAYFKSQLSGSTGTLDVVLKNRIICAEEYSAVVVATRQTILFPTPRNLAYLTPCSYEEAATSALLHAVDGAAKGCKKTFIRTVFIDVVVLAATLHNYLLGYEIIWIALGTGNTYRFIDIFVMSLKLGPEQCACVLAFHNLTACDTTSIFKDSTTLPPPQVCSHNPNSYDESRPVLLISKMAATILVKNNVTLSCKIATIPSPKPRNNNQKNGGFISSPKPPNYWRLCPQPEATQPITT</sequence>
<keyword evidence="3" id="KW-1185">Reference proteome</keyword>
<name>A0ABQ9I822_9NEOP</name>
<proteinExistence type="predicted"/>
<dbReference type="InterPro" id="IPR036397">
    <property type="entry name" value="RNaseH_sf"/>
</dbReference>
<gene>
    <name evidence="2" type="ORF">PR048_005371</name>
</gene>
<comment type="caution">
    <text evidence="2">The sequence shown here is derived from an EMBL/GenBank/DDBJ whole genome shotgun (WGS) entry which is preliminary data.</text>
</comment>
<dbReference type="PANTHER" id="PTHR47326">
    <property type="entry name" value="TRANSPOSABLE ELEMENT TC3 TRANSPOSASE-LIKE PROTEIN"/>
    <property type="match status" value="1"/>
</dbReference>
<protein>
    <submittedName>
        <fullName evidence="2">Uncharacterized protein</fullName>
    </submittedName>
</protein>